<keyword evidence="3" id="KW-1185">Reference proteome</keyword>
<evidence type="ECO:0000313" key="2">
    <source>
        <dbReference type="EMBL" id="GAA3949165.1"/>
    </source>
</evidence>
<reference evidence="3" key="1">
    <citation type="journal article" date="2019" name="Int. J. Syst. Evol. Microbiol.">
        <title>The Global Catalogue of Microorganisms (GCM) 10K type strain sequencing project: providing services to taxonomists for standard genome sequencing and annotation.</title>
        <authorList>
            <consortium name="The Broad Institute Genomics Platform"/>
            <consortium name="The Broad Institute Genome Sequencing Center for Infectious Disease"/>
            <person name="Wu L."/>
            <person name="Ma J."/>
        </authorList>
    </citation>
    <scope>NUCLEOTIDE SEQUENCE [LARGE SCALE GENOMIC DNA]</scope>
    <source>
        <strain evidence="3">JCM 17214</strain>
    </source>
</reference>
<dbReference type="Proteomes" id="UP001499909">
    <property type="component" value="Unassembled WGS sequence"/>
</dbReference>
<protein>
    <recommendedName>
        <fullName evidence="1">DUF4350 domain-containing protein</fullName>
    </recommendedName>
</protein>
<dbReference type="Pfam" id="PF14258">
    <property type="entry name" value="DUF4350"/>
    <property type="match status" value="1"/>
</dbReference>
<proteinExistence type="predicted"/>
<evidence type="ECO:0000313" key="3">
    <source>
        <dbReference type="Proteomes" id="UP001499909"/>
    </source>
</evidence>
<dbReference type="InterPro" id="IPR025646">
    <property type="entry name" value="DUF4350"/>
</dbReference>
<dbReference type="RefSeq" id="WP_345116602.1">
    <property type="nucleotide sequence ID" value="NZ_BAABDH010000106.1"/>
</dbReference>
<sequence>MTRFRAFLLALVGLFAAFVAVEYYQPEPTSWRHTYQNNDKVPYGTYVLYDLLPDLFGRQPVRTIRQPIANQLLPGLGTRAYADTVRPAATRVLAASANYLFVHHSFELSRLDRAALLRYVGRGNHVFIATESLDDLLGDTLRLHLAVQSPSQRLQRQARRRVAPAASAPDSTTLRLLNPGLAADRFRFPSNEVNWFFVPDSACRATVLAVNSQQKPVLVRVPHGRGFVYLSSTPAVLSNYFLLRPATAGFGFAALSYLPERPVFWDEYQKQGRLGEQSLWRVVSQHAALRWATTLLGAGLLLFALFEAKRRQRVIPVIKALPNTTLLFTRTVASLYRQDHNHALIAEKKISLFLETLRHRLQEPALDLNEDATRDRLAQKAGLSRARIDEMVRVIHFVRTAPQVRDSELQKLNQVLSEFRHSAFS</sequence>
<name>A0ABP7NKG7_9BACT</name>
<gene>
    <name evidence="2" type="ORF">GCM10022406_33720</name>
</gene>
<comment type="caution">
    <text evidence="2">The sequence shown here is derived from an EMBL/GenBank/DDBJ whole genome shotgun (WGS) entry which is preliminary data.</text>
</comment>
<feature type="domain" description="DUF4350" evidence="1">
    <location>
        <begin position="39"/>
        <end position="250"/>
    </location>
</feature>
<dbReference type="EMBL" id="BAABDH010000106">
    <property type="protein sequence ID" value="GAA3949165.1"/>
    <property type="molecule type" value="Genomic_DNA"/>
</dbReference>
<accession>A0ABP7NKG7</accession>
<evidence type="ECO:0000259" key="1">
    <source>
        <dbReference type="Pfam" id="PF14258"/>
    </source>
</evidence>
<organism evidence="2 3">
    <name type="scientific">Hymenobacter algoricola</name>
    <dbReference type="NCBI Taxonomy" id="486267"/>
    <lineage>
        <taxon>Bacteria</taxon>
        <taxon>Pseudomonadati</taxon>
        <taxon>Bacteroidota</taxon>
        <taxon>Cytophagia</taxon>
        <taxon>Cytophagales</taxon>
        <taxon>Hymenobacteraceae</taxon>
        <taxon>Hymenobacter</taxon>
    </lineage>
</organism>